<dbReference type="OMA" id="CMYEREW"/>
<dbReference type="Proteomes" id="UP000264800">
    <property type="component" value="Unplaced"/>
</dbReference>
<dbReference type="STRING" id="37003.ENSKMAP00000029447"/>
<organism evidence="2 3">
    <name type="scientific">Kryptolebias marmoratus</name>
    <name type="common">Mangrove killifish</name>
    <name type="synonym">Rivulus marmoratus</name>
    <dbReference type="NCBI Taxonomy" id="37003"/>
    <lineage>
        <taxon>Eukaryota</taxon>
        <taxon>Metazoa</taxon>
        <taxon>Chordata</taxon>
        <taxon>Craniata</taxon>
        <taxon>Vertebrata</taxon>
        <taxon>Euteleostomi</taxon>
        <taxon>Actinopterygii</taxon>
        <taxon>Neopterygii</taxon>
        <taxon>Teleostei</taxon>
        <taxon>Neoteleostei</taxon>
        <taxon>Acanthomorphata</taxon>
        <taxon>Ovalentaria</taxon>
        <taxon>Atherinomorphae</taxon>
        <taxon>Cyprinodontiformes</taxon>
        <taxon>Rivulidae</taxon>
        <taxon>Kryptolebias</taxon>
    </lineage>
</organism>
<dbReference type="InterPro" id="IPR003409">
    <property type="entry name" value="MORN"/>
</dbReference>
<dbReference type="GeneTree" id="ENSGT00390000006619"/>
<proteinExistence type="predicted"/>
<dbReference type="AlphaFoldDB" id="A0A3Q3H1U5"/>
<dbReference type="SUPFAM" id="SSF82185">
    <property type="entry name" value="Histone H3 K4-specific methyltransferase SET7/9 N-terminal domain"/>
    <property type="match status" value="1"/>
</dbReference>
<dbReference type="SMART" id="SM00698">
    <property type="entry name" value="MORN"/>
    <property type="match status" value="2"/>
</dbReference>
<keyword evidence="1" id="KW-0677">Repeat</keyword>
<reference evidence="2" key="1">
    <citation type="submission" date="2025-08" db="UniProtKB">
        <authorList>
            <consortium name="Ensembl"/>
        </authorList>
    </citation>
    <scope>IDENTIFICATION</scope>
</reference>
<name>A0A3Q3H1U5_KRYMA</name>
<evidence type="ECO:0000313" key="2">
    <source>
        <dbReference type="Ensembl" id="ENSKMAP00000029447.1"/>
    </source>
</evidence>
<protein>
    <submittedName>
        <fullName evidence="2">MORN repeat containing 2</fullName>
    </submittedName>
</protein>
<reference evidence="2" key="2">
    <citation type="submission" date="2025-09" db="UniProtKB">
        <authorList>
            <consortium name="Ensembl"/>
        </authorList>
    </citation>
    <scope>IDENTIFICATION</scope>
</reference>
<dbReference type="Pfam" id="PF02493">
    <property type="entry name" value="MORN"/>
    <property type="match status" value="2"/>
</dbReference>
<dbReference type="Gene3D" id="2.20.110.10">
    <property type="entry name" value="Histone H3 K4-specific methyltransferase SET7/9 N-terminal domain"/>
    <property type="match status" value="1"/>
</dbReference>
<dbReference type="PANTHER" id="PTHR46917:SF1">
    <property type="entry name" value="MORN REPEAT-CONTAINING PROTEIN 2"/>
    <property type="match status" value="1"/>
</dbReference>
<evidence type="ECO:0000256" key="1">
    <source>
        <dbReference type="ARBA" id="ARBA00022737"/>
    </source>
</evidence>
<accession>A0A3Q3H1U5</accession>
<dbReference type="InterPro" id="IPR052849">
    <property type="entry name" value="MORN_repeat_protein"/>
</dbReference>
<dbReference type="PANTHER" id="PTHR46917">
    <property type="entry name" value="MORN REPEAT-CONTAINING PROTEIN 2"/>
    <property type="match status" value="1"/>
</dbReference>
<sequence>MMSDNTEEHPLNADGKYALLDSVPVTAGFDADCLFVCLFTGEELLKVSWIFPNGDKYEGGCSRSASGALVRSGTGKQTSASGTVYVGEWSEDKMQGRGTLQHPSGATYEGEFEDNMFHGKGTYTFPDSSVYRGQFKENRYELL</sequence>
<dbReference type="Ensembl" id="ENSKMAT00000029813.1">
    <property type="protein sequence ID" value="ENSKMAP00000029447.1"/>
    <property type="gene ID" value="ENSKMAG00000021815.1"/>
</dbReference>
<keyword evidence="3" id="KW-1185">Reference proteome</keyword>
<evidence type="ECO:0000313" key="3">
    <source>
        <dbReference type="Proteomes" id="UP000264800"/>
    </source>
</evidence>